<gene>
    <name evidence="2" type="ORF">M011DRAFT_477864</name>
</gene>
<dbReference type="AlphaFoldDB" id="A0A6A6VBZ7"/>
<dbReference type="Proteomes" id="UP000799440">
    <property type="component" value="Unassembled WGS sequence"/>
</dbReference>
<protein>
    <submittedName>
        <fullName evidence="2">Uncharacterized protein</fullName>
    </submittedName>
</protein>
<dbReference type="OrthoDB" id="3762311at2759"/>
<reference evidence="2" key="1">
    <citation type="journal article" date="2020" name="Stud. Mycol.">
        <title>101 Dothideomycetes genomes: a test case for predicting lifestyles and emergence of pathogens.</title>
        <authorList>
            <person name="Haridas S."/>
            <person name="Albert R."/>
            <person name="Binder M."/>
            <person name="Bloem J."/>
            <person name="Labutti K."/>
            <person name="Salamov A."/>
            <person name="Andreopoulos B."/>
            <person name="Baker S."/>
            <person name="Barry K."/>
            <person name="Bills G."/>
            <person name="Bluhm B."/>
            <person name="Cannon C."/>
            <person name="Castanera R."/>
            <person name="Culley D."/>
            <person name="Daum C."/>
            <person name="Ezra D."/>
            <person name="Gonzalez J."/>
            <person name="Henrissat B."/>
            <person name="Kuo A."/>
            <person name="Liang C."/>
            <person name="Lipzen A."/>
            <person name="Lutzoni F."/>
            <person name="Magnuson J."/>
            <person name="Mondo S."/>
            <person name="Nolan M."/>
            <person name="Ohm R."/>
            <person name="Pangilinan J."/>
            <person name="Park H.-J."/>
            <person name="Ramirez L."/>
            <person name="Alfaro M."/>
            <person name="Sun H."/>
            <person name="Tritt A."/>
            <person name="Yoshinaga Y."/>
            <person name="Zwiers L.-H."/>
            <person name="Turgeon B."/>
            <person name="Goodwin S."/>
            <person name="Spatafora J."/>
            <person name="Crous P."/>
            <person name="Grigoriev I."/>
        </authorList>
    </citation>
    <scope>NUCLEOTIDE SEQUENCE</scope>
    <source>
        <strain evidence="2">CBS 119925</strain>
    </source>
</reference>
<feature type="compositionally biased region" description="Polar residues" evidence="1">
    <location>
        <begin position="20"/>
        <end position="34"/>
    </location>
</feature>
<evidence type="ECO:0000256" key="1">
    <source>
        <dbReference type="SAM" id="MobiDB-lite"/>
    </source>
</evidence>
<evidence type="ECO:0000313" key="2">
    <source>
        <dbReference type="EMBL" id="KAF2746627.1"/>
    </source>
</evidence>
<keyword evidence="3" id="KW-1185">Reference proteome</keyword>
<proteinExistence type="predicted"/>
<organism evidence="2 3">
    <name type="scientific">Sporormia fimetaria CBS 119925</name>
    <dbReference type="NCBI Taxonomy" id="1340428"/>
    <lineage>
        <taxon>Eukaryota</taxon>
        <taxon>Fungi</taxon>
        <taxon>Dikarya</taxon>
        <taxon>Ascomycota</taxon>
        <taxon>Pezizomycotina</taxon>
        <taxon>Dothideomycetes</taxon>
        <taxon>Pleosporomycetidae</taxon>
        <taxon>Pleosporales</taxon>
        <taxon>Sporormiaceae</taxon>
        <taxon>Sporormia</taxon>
    </lineage>
</organism>
<sequence>MPSRAFFNLQAARKARQEQHNNPTLASTGADQSVNNEVINKSDDTLKSVAKPVDLLTLGPVSRKALDQGGPIFVTQGSNTLSRIPRALFLAASTKGTDIISESKACLPANINTESVMQILKWLKMAVSKNHLYPLRLQDNLTDAIHIYNAAEALGLTKYVQNTVVYHCAGINQHTVNEWTVKTVGEISTADNTFVKKVADVVAYKARNSKFITDEVKAEYLAAVGNYPIISSLVKQINAHHQNIKEKQAIIAAKKKLEYQTREEARHAAYARNQMAAKQTFRPVTPKTRAALIEKLQAKVVTITQEERELIGQLRAKGDPAFLMAGY</sequence>
<dbReference type="EMBL" id="MU006576">
    <property type="protein sequence ID" value="KAF2746627.1"/>
    <property type="molecule type" value="Genomic_DNA"/>
</dbReference>
<name>A0A6A6VBZ7_9PLEO</name>
<evidence type="ECO:0000313" key="3">
    <source>
        <dbReference type="Proteomes" id="UP000799440"/>
    </source>
</evidence>
<accession>A0A6A6VBZ7</accession>
<feature type="region of interest" description="Disordered" evidence="1">
    <location>
        <begin position="14"/>
        <end position="34"/>
    </location>
</feature>